<dbReference type="CDD" id="cd04301">
    <property type="entry name" value="NAT_SF"/>
    <property type="match status" value="1"/>
</dbReference>
<dbReference type="GO" id="GO:0016747">
    <property type="term" value="F:acyltransferase activity, transferring groups other than amino-acyl groups"/>
    <property type="evidence" value="ECO:0007669"/>
    <property type="project" value="InterPro"/>
</dbReference>
<dbReference type="Proteomes" id="UP000305948">
    <property type="component" value="Unassembled WGS sequence"/>
</dbReference>
<dbReference type="OrthoDB" id="61870at2759"/>
<dbReference type="Pfam" id="PF08445">
    <property type="entry name" value="FR47"/>
    <property type="match status" value="1"/>
</dbReference>
<feature type="domain" description="N-acetyltransferase" evidence="1">
    <location>
        <begin position="191"/>
        <end position="328"/>
    </location>
</feature>
<gene>
    <name evidence="2" type="ORF">OE88DRAFT_1169345</name>
</gene>
<dbReference type="InterPro" id="IPR053225">
    <property type="entry name" value="Acyl-CoA_N-acyltransferase"/>
</dbReference>
<protein>
    <recommendedName>
        <fullName evidence="1">N-acetyltransferase domain-containing protein</fullName>
    </recommendedName>
</protein>
<dbReference type="Gene3D" id="3.40.630.30">
    <property type="match status" value="1"/>
</dbReference>
<proteinExistence type="predicted"/>
<dbReference type="PANTHER" id="PTHR20958:SF6">
    <property type="entry name" value="GLYCINE N-ACYLTRANSFERASE-LIKE PROTEIN"/>
    <property type="match status" value="1"/>
</dbReference>
<dbReference type="InterPro" id="IPR016181">
    <property type="entry name" value="Acyl_CoA_acyltransferase"/>
</dbReference>
<dbReference type="EMBL" id="ML213506">
    <property type="protein sequence ID" value="TFK54255.1"/>
    <property type="molecule type" value="Genomic_DNA"/>
</dbReference>
<dbReference type="STRING" id="5364.A0A5C3NB54"/>
<evidence type="ECO:0000313" key="2">
    <source>
        <dbReference type="EMBL" id="TFK54255.1"/>
    </source>
</evidence>
<name>A0A5C3NB54_9AGAM</name>
<organism evidence="2 3">
    <name type="scientific">Heliocybe sulcata</name>
    <dbReference type="NCBI Taxonomy" id="5364"/>
    <lineage>
        <taxon>Eukaryota</taxon>
        <taxon>Fungi</taxon>
        <taxon>Dikarya</taxon>
        <taxon>Basidiomycota</taxon>
        <taxon>Agaricomycotina</taxon>
        <taxon>Agaricomycetes</taxon>
        <taxon>Gloeophyllales</taxon>
        <taxon>Gloeophyllaceae</taxon>
        <taxon>Heliocybe</taxon>
    </lineage>
</organism>
<dbReference type="AlphaFoldDB" id="A0A5C3NB54"/>
<sequence>MASFGLFKVDLLQPGAVAQLVNLLQPHIPYSLPLLGTLLHSSPSRLAEATDEGLITNLHAWTSFDPKKIERPSVFSAVILSTLDNNQARYFCSAETSGGDPSQGERDHVLQFIQDFLSDLNRLGLSSSIKMMPANEQVTVNAGIIVGSVHQKWLDTLSPLAGRIGPCTKFLRPPSEPGSAASSVPDLGQEFAITTLTPPDIQTLISSSAIPHTEEYFLSRCDTSICVRTVDAEGSPSRPVAWALQHTDGSIGTLYVQPEFRGKGLARAVVDSLARRLNEAEVPGERGGAFGWNWADVVQNNVNAERFFAGLHGWNIGWKCYWMFLASP</sequence>
<dbReference type="SUPFAM" id="SSF55729">
    <property type="entry name" value="Acyl-CoA N-acyltransferases (Nat)"/>
    <property type="match status" value="1"/>
</dbReference>
<keyword evidence="3" id="KW-1185">Reference proteome</keyword>
<evidence type="ECO:0000313" key="3">
    <source>
        <dbReference type="Proteomes" id="UP000305948"/>
    </source>
</evidence>
<accession>A0A5C3NB54</accession>
<dbReference type="InterPro" id="IPR000182">
    <property type="entry name" value="GNAT_dom"/>
</dbReference>
<evidence type="ECO:0000259" key="1">
    <source>
        <dbReference type="PROSITE" id="PS51186"/>
    </source>
</evidence>
<dbReference type="PANTHER" id="PTHR20958">
    <property type="entry name" value="GLYCINE N-ACYLTRANSFERASE-LIKE PROTEIN"/>
    <property type="match status" value="1"/>
</dbReference>
<dbReference type="InterPro" id="IPR013653">
    <property type="entry name" value="GCN5-like_dom"/>
</dbReference>
<dbReference type="PROSITE" id="PS51186">
    <property type="entry name" value="GNAT"/>
    <property type="match status" value="1"/>
</dbReference>
<reference evidence="2 3" key="1">
    <citation type="journal article" date="2019" name="Nat. Ecol. Evol.">
        <title>Megaphylogeny resolves global patterns of mushroom evolution.</title>
        <authorList>
            <person name="Varga T."/>
            <person name="Krizsan K."/>
            <person name="Foldi C."/>
            <person name="Dima B."/>
            <person name="Sanchez-Garcia M."/>
            <person name="Sanchez-Ramirez S."/>
            <person name="Szollosi G.J."/>
            <person name="Szarkandi J.G."/>
            <person name="Papp V."/>
            <person name="Albert L."/>
            <person name="Andreopoulos W."/>
            <person name="Angelini C."/>
            <person name="Antonin V."/>
            <person name="Barry K.W."/>
            <person name="Bougher N.L."/>
            <person name="Buchanan P."/>
            <person name="Buyck B."/>
            <person name="Bense V."/>
            <person name="Catcheside P."/>
            <person name="Chovatia M."/>
            <person name="Cooper J."/>
            <person name="Damon W."/>
            <person name="Desjardin D."/>
            <person name="Finy P."/>
            <person name="Geml J."/>
            <person name="Haridas S."/>
            <person name="Hughes K."/>
            <person name="Justo A."/>
            <person name="Karasinski D."/>
            <person name="Kautmanova I."/>
            <person name="Kiss B."/>
            <person name="Kocsube S."/>
            <person name="Kotiranta H."/>
            <person name="LaButti K.M."/>
            <person name="Lechner B.E."/>
            <person name="Liimatainen K."/>
            <person name="Lipzen A."/>
            <person name="Lukacs Z."/>
            <person name="Mihaltcheva S."/>
            <person name="Morgado L.N."/>
            <person name="Niskanen T."/>
            <person name="Noordeloos M.E."/>
            <person name="Ohm R.A."/>
            <person name="Ortiz-Santana B."/>
            <person name="Ovrebo C."/>
            <person name="Racz N."/>
            <person name="Riley R."/>
            <person name="Savchenko A."/>
            <person name="Shiryaev A."/>
            <person name="Soop K."/>
            <person name="Spirin V."/>
            <person name="Szebenyi C."/>
            <person name="Tomsovsky M."/>
            <person name="Tulloss R.E."/>
            <person name="Uehling J."/>
            <person name="Grigoriev I.V."/>
            <person name="Vagvolgyi C."/>
            <person name="Papp T."/>
            <person name="Martin F.M."/>
            <person name="Miettinen O."/>
            <person name="Hibbett D.S."/>
            <person name="Nagy L.G."/>
        </authorList>
    </citation>
    <scope>NUCLEOTIDE SEQUENCE [LARGE SCALE GENOMIC DNA]</scope>
    <source>
        <strain evidence="2 3">OMC1185</strain>
    </source>
</reference>